<evidence type="ECO:0000313" key="3">
    <source>
        <dbReference type="EMBL" id="KEH29983.1"/>
    </source>
</evidence>
<accession>A0A072ULP1</accession>
<reference evidence="3 5" key="2">
    <citation type="journal article" date="2014" name="BMC Genomics">
        <title>An improved genome release (version Mt4.0) for the model legume Medicago truncatula.</title>
        <authorList>
            <person name="Tang H."/>
            <person name="Krishnakumar V."/>
            <person name="Bidwell S."/>
            <person name="Rosen B."/>
            <person name="Chan A."/>
            <person name="Zhou S."/>
            <person name="Gentzbittel L."/>
            <person name="Childs K.L."/>
            <person name="Yandell M."/>
            <person name="Gundlach H."/>
            <person name="Mayer K.F."/>
            <person name="Schwartz D.C."/>
            <person name="Town C.D."/>
        </authorList>
    </citation>
    <scope>GENOME REANNOTATION</scope>
    <source>
        <strain evidence="3">A17</strain>
        <strain evidence="4 5">cv. Jemalong A17</strain>
    </source>
</reference>
<dbReference type="Pfam" id="PF01582">
    <property type="entry name" value="TIR"/>
    <property type="match status" value="1"/>
</dbReference>
<dbReference type="EnsemblPlants" id="KEH29983">
    <property type="protein sequence ID" value="KEH29983"/>
    <property type="gene ID" value="MTR_4g057705"/>
</dbReference>
<gene>
    <name evidence="3" type="ordered locus">MTR_4g057705</name>
</gene>
<dbReference type="HOGENOM" id="CLU_2444180_0_0_1"/>
<dbReference type="PROSITE" id="PS50104">
    <property type="entry name" value="TIR"/>
    <property type="match status" value="1"/>
</dbReference>
<dbReference type="Proteomes" id="UP000002051">
    <property type="component" value="Chromosome 4"/>
</dbReference>
<dbReference type="SUPFAM" id="SSF52200">
    <property type="entry name" value="Toll/Interleukin receptor TIR domain"/>
    <property type="match status" value="1"/>
</dbReference>
<evidence type="ECO:0000313" key="4">
    <source>
        <dbReference type="EnsemblPlants" id="KEH29983"/>
    </source>
</evidence>
<protein>
    <submittedName>
        <fullName evidence="3">Disease resistance protein (TIR-NBS-LRR class)</fullName>
    </submittedName>
</protein>
<keyword evidence="1" id="KW-0520">NAD</keyword>
<dbReference type="PANTHER" id="PTHR32009:SF160">
    <property type="entry name" value="DISEASE RESISTANCE PROTEIN (TIR-NBS-LRR CLASS)"/>
    <property type="match status" value="1"/>
</dbReference>
<evidence type="ECO:0000313" key="5">
    <source>
        <dbReference type="Proteomes" id="UP000002051"/>
    </source>
</evidence>
<dbReference type="Gene3D" id="3.40.50.10140">
    <property type="entry name" value="Toll/interleukin-1 receptor homology (TIR) domain"/>
    <property type="match status" value="1"/>
</dbReference>
<name>A0A072ULP1_MEDTR</name>
<feature type="domain" description="TIR" evidence="2">
    <location>
        <begin position="24"/>
        <end position="90"/>
    </location>
</feature>
<dbReference type="GO" id="GO:0007165">
    <property type="term" value="P:signal transduction"/>
    <property type="evidence" value="ECO:0007669"/>
    <property type="project" value="InterPro"/>
</dbReference>
<dbReference type="PANTHER" id="PTHR32009">
    <property type="entry name" value="TMV RESISTANCE PROTEIN N-LIKE"/>
    <property type="match status" value="1"/>
</dbReference>
<dbReference type="InterPro" id="IPR035897">
    <property type="entry name" value="Toll_tir_struct_dom_sf"/>
</dbReference>
<reference evidence="3 5" key="1">
    <citation type="journal article" date="2011" name="Nature">
        <title>The Medicago genome provides insight into the evolution of rhizobial symbioses.</title>
        <authorList>
            <person name="Young N.D."/>
            <person name="Debelle F."/>
            <person name="Oldroyd G.E."/>
            <person name="Geurts R."/>
            <person name="Cannon S.B."/>
            <person name="Udvardi M.K."/>
            <person name="Benedito V.A."/>
            <person name="Mayer K.F."/>
            <person name="Gouzy J."/>
            <person name="Schoof H."/>
            <person name="Van de Peer Y."/>
            <person name="Proost S."/>
            <person name="Cook D.R."/>
            <person name="Meyers B.C."/>
            <person name="Spannagl M."/>
            <person name="Cheung F."/>
            <person name="De Mita S."/>
            <person name="Krishnakumar V."/>
            <person name="Gundlach H."/>
            <person name="Zhou S."/>
            <person name="Mudge J."/>
            <person name="Bharti A.K."/>
            <person name="Murray J.D."/>
            <person name="Naoumkina M.A."/>
            <person name="Rosen B."/>
            <person name="Silverstein K.A."/>
            <person name="Tang H."/>
            <person name="Rombauts S."/>
            <person name="Zhao P.X."/>
            <person name="Zhou P."/>
            <person name="Barbe V."/>
            <person name="Bardou P."/>
            <person name="Bechner M."/>
            <person name="Bellec A."/>
            <person name="Berger A."/>
            <person name="Berges H."/>
            <person name="Bidwell S."/>
            <person name="Bisseling T."/>
            <person name="Choisne N."/>
            <person name="Couloux A."/>
            <person name="Denny R."/>
            <person name="Deshpande S."/>
            <person name="Dai X."/>
            <person name="Doyle J.J."/>
            <person name="Dudez A.M."/>
            <person name="Farmer A.D."/>
            <person name="Fouteau S."/>
            <person name="Franken C."/>
            <person name="Gibelin C."/>
            <person name="Gish J."/>
            <person name="Goldstein S."/>
            <person name="Gonzalez A.J."/>
            <person name="Green P.J."/>
            <person name="Hallab A."/>
            <person name="Hartog M."/>
            <person name="Hua A."/>
            <person name="Humphray S.J."/>
            <person name="Jeong D.H."/>
            <person name="Jing Y."/>
            <person name="Jocker A."/>
            <person name="Kenton S.M."/>
            <person name="Kim D.J."/>
            <person name="Klee K."/>
            <person name="Lai H."/>
            <person name="Lang C."/>
            <person name="Lin S."/>
            <person name="Macmil S.L."/>
            <person name="Magdelenat G."/>
            <person name="Matthews L."/>
            <person name="McCorrison J."/>
            <person name="Monaghan E.L."/>
            <person name="Mun J.H."/>
            <person name="Najar F.Z."/>
            <person name="Nicholson C."/>
            <person name="Noirot C."/>
            <person name="O'Bleness M."/>
            <person name="Paule C.R."/>
            <person name="Poulain J."/>
            <person name="Prion F."/>
            <person name="Qin B."/>
            <person name="Qu C."/>
            <person name="Retzel E.F."/>
            <person name="Riddle C."/>
            <person name="Sallet E."/>
            <person name="Samain S."/>
            <person name="Samson N."/>
            <person name="Sanders I."/>
            <person name="Saurat O."/>
            <person name="Scarpelli C."/>
            <person name="Schiex T."/>
            <person name="Segurens B."/>
            <person name="Severin A.J."/>
            <person name="Sherrier D.J."/>
            <person name="Shi R."/>
            <person name="Sims S."/>
            <person name="Singer S.R."/>
            <person name="Sinharoy S."/>
            <person name="Sterck L."/>
            <person name="Viollet A."/>
            <person name="Wang B.B."/>
            <person name="Wang K."/>
            <person name="Wang M."/>
            <person name="Wang X."/>
            <person name="Warfsmann J."/>
            <person name="Weissenbach J."/>
            <person name="White D.D."/>
            <person name="White J.D."/>
            <person name="Wiley G.B."/>
            <person name="Wincker P."/>
            <person name="Xing Y."/>
            <person name="Yang L."/>
            <person name="Yao Z."/>
            <person name="Ying F."/>
            <person name="Zhai J."/>
            <person name="Zhou L."/>
            <person name="Zuber A."/>
            <person name="Denarie J."/>
            <person name="Dixon R.A."/>
            <person name="May G.D."/>
            <person name="Schwartz D.C."/>
            <person name="Rogers J."/>
            <person name="Quetier F."/>
            <person name="Town C.D."/>
            <person name="Roe B.A."/>
        </authorList>
    </citation>
    <scope>NUCLEOTIDE SEQUENCE [LARGE SCALE GENOMIC DNA]</scope>
    <source>
        <strain evidence="3">A17</strain>
        <strain evidence="4 5">cv. Jemalong A17</strain>
    </source>
</reference>
<dbReference type="InterPro" id="IPR000157">
    <property type="entry name" value="TIR_dom"/>
</dbReference>
<reference evidence="4" key="3">
    <citation type="submission" date="2015-04" db="UniProtKB">
        <authorList>
            <consortium name="EnsemblPlants"/>
        </authorList>
    </citation>
    <scope>IDENTIFICATION</scope>
    <source>
        <strain evidence="4">cv. Jemalong A17</strain>
    </source>
</reference>
<keyword evidence="5" id="KW-1185">Reference proteome</keyword>
<evidence type="ECO:0000259" key="2">
    <source>
        <dbReference type="PROSITE" id="PS50104"/>
    </source>
</evidence>
<dbReference type="EMBL" id="CM001220">
    <property type="protein sequence ID" value="KEH29983.1"/>
    <property type="molecule type" value="Genomic_DNA"/>
</dbReference>
<organism evidence="3 5">
    <name type="scientific">Medicago truncatula</name>
    <name type="common">Barrel medic</name>
    <name type="synonym">Medicago tribuloides</name>
    <dbReference type="NCBI Taxonomy" id="3880"/>
    <lineage>
        <taxon>Eukaryota</taxon>
        <taxon>Viridiplantae</taxon>
        <taxon>Streptophyta</taxon>
        <taxon>Embryophyta</taxon>
        <taxon>Tracheophyta</taxon>
        <taxon>Spermatophyta</taxon>
        <taxon>Magnoliopsida</taxon>
        <taxon>eudicotyledons</taxon>
        <taxon>Gunneridae</taxon>
        <taxon>Pentapetalae</taxon>
        <taxon>rosids</taxon>
        <taxon>fabids</taxon>
        <taxon>Fabales</taxon>
        <taxon>Fabaceae</taxon>
        <taxon>Papilionoideae</taxon>
        <taxon>50 kb inversion clade</taxon>
        <taxon>NPAAA clade</taxon>
        <taxon>Hologalegina</taxon>
        <taxon>IRL clade</taxon>
        <taxon>Trifolieae</taxon>
        <taxon>Medicago</taxon>
    </lineage>
</organism>
<proteinExistence type="predicted"/>
<evidence type="ECO:0000256" key="1">
    <source>
        <dbReference type="ARBA" id="ARBA00023027"/>
    </source>
</evidence>
<sequence length="90" mass="10093">MGREIIRQQSMMGMAEAEAEAEIKMHDVFLSFRGEESHVKFISHLNSSLRNAGIYVFKDDDGIERGDQISGSLLQAIGQSRISIFTNRCS</sequence>
<dbReference type="AlphaFoldDB" id="A0A072ULP1"/>